<dbReference type="EMBL" id="PPEL01000014">
    <property type="protein sequence ID" value="PNV65870.1"/>
    <property type="molecule type" value="Genomic_DNA"/>
</dbReference>
<proteinExistence type="predicted"/>
<feature type="transmembrane region" description="Helical" evidence="4">
    <location>
        <begin position="155"/>
        <end position="176"/>
    </location>
</feature>
<dbReference type="RefSeq" id="WP_103262713.1">
    <property type="nucleotide sequence ID" value="NZ_PPEL01000014.1"/>
</dbReference>
<dbReference type="PRINTS" id="PR00038">
    <property type="entry name" value="HTHLUXR"/>
</dbReference>
<dbReference type="Pfam" id="PF00196">
    <property type="entry name" value="GerE"/>
    <property type="match status" value="1"/>
</dbReference>
<feature type="transmembrane region" description="Helical" evidence="4">
    <location>
        <begin position="100"/>
        <end position="119"/>
    </location>
</feature>
<keyword evidence="1" id="KW-0805">Transcription regulation</keyword>
<dbReference type="InterPro" id="IPR016032">
    <property type="entry name" value="Sig_transdc_resp-reg_C-effctor"/>
</dbReference>
<feature type="transmembrane region" description="Helical" evidence="4">
    <location>
        <begin position="225"/>
        <end position="244"/>
    </location>
</feature>
<keyword evidence="4" id="KW-0812">Transmembrane</keyword>
<evidence type="ECO:0000256" key="3">
    <source>
        <dbReference type="ARBA" id="ARBA00023163"/>
    </source>
</evidence>
<dbReference type="PANTHER" id="PTHR44688">
    <property type="entry name" value="DNA-BINDING TRANSCRIPTIONAL ACTIVATOR DEVR_DOSR"/>
    <property type="match status" value="1"/>
</dbReference>
<keyword evidence="3" id="KW-0804">Transcription</keyword>
<feature type="transmembrane region" description="Helical" evidence="4">
    <location>
        <begin position="253"/>
        <end position="273"/>
    </location>
</feature>
<dbReference type="Proteomes" id="UP000236488">
    <property type="component" value="Unassembled WGS sequence"/>
</dbReference>
<feature type="transmembrane region" description="Helical" evidence="4">
    <location>
        <begin position="279"/>
        <end position="304"/>
    </location>
</feature>
<reference evidence="6 7" key="1">
    <citation type="journal article" date="2018" name="Int. J. Syst. Evol. Microbiol.">
        <title>Rubneribacter badeniensis gen. nov., sp. nov. and Enteroscipio rubneri gen. nov., sp. nov., new members of the Eggerthellaceae isolated from human faeces.</title>
        <authorList>
            <person name="Danylec N."/>
            <person name="Gobl A."/>
            <person name="Stoll D.A."/>
            <person name="Hetzer B."/>
            <person name="Kulling S.E."/>
            <person name="Huch M."/>
        </authorList>
    </citation>
    <scope>NUCLEOTIDE SEQUENCE [LARGE SCALE GENOMIC DNA]</scope>
    <source>
        <strain evidence="6 7">ResAG-85</strain>
    </source>
</reference>
<evidence type="ECO:0000256" key="1">
    <source>
        <dbReference type="ARBA" id="ARBA00023015"/>
    </source>
</evidence>
<feature type="transmembrane region" description="Helical" evidence="4">
    <location>
        <begin position="12"/>
        <end position="36"/>
    </location>
</feature>
<evidence type="ECO:0000259" key="5">
    <source>
        <dbReference type="PROSITE" id="PS50043"/>
    </source>
</evidence>
<keyword evidence="7" id="KW-1185">Reference proteome</keyword>
<dbReference type="CDD" id="cd06170">
    <property type="entry name" value="LuxR_C_like"/>
    <property type="match status" value="1"/>
</dbReference>
<evidence type="ECO:0000256" key="2">
    <source>
        <dbReference type="ARBA" id="ARBA00023125"/>
    </source>
</evidence>
<evidence type="ECO:0000313" key="6">
    <source>
        <dbReference type="EMBL" id="PNV65870.1"/>
    </source>
</evidence>
<dbReference type="AlphaFoldDB" id="A0A2K2U6R4"/>
<feature type="transmembrane region" description="Helical" evidence="4">
    <location>
        <begin position="78"/>
        <end position="94"/>
    </location>
</feature>
<accession>A0A2K2U6R4</accession>
<feature type="domain" description="HTH luxR-type" evidence="5">
    <location>
        <begin position="400"/>
        <end position="465"/>
    </location>
</feature>
<feature type="transmembrane region" description="Helical" evidence="4">
    <location>
        <begin position="42"/>
        <end position="66"/>
    </location>
</feature>
<keyword evidence="2" id="KW-0238">DNA-binding</keyword>
<dbReference type="GO" id="GO:0003677">
    <property type="term" value="F:DNA binding"/>
    <property type="evidence" value="ECO:0007669"/>
    <property type="project" value="UniProtKB-KW"/>
</dbReference>
<protein>
    <recommendedName>
        <fullName evidence="5">HTH luxR-type domain-containing protein</fullName>
    </recommendedName>
</protein>
<feature type="transmembrane region" description="Helical" evidence="4">
    <location>
        <begin position="311"/>
        <end position="332"/>
    </location>
</feature>
<feature type="transmembrane region" description="Helical" evidence="4">
    <location>
        <begin position="131"/>
        <end position="149"/>
    </location>
</feature>
<sequence length="466" mass="49422">MGEGKRVGNGLAGWSGWCLGLCLVVSFSNVVSLQLVGAPSDAASLALAGVPSLARIGAYGALAVLAKRVGSVLGRRRLLLLAGVAMSVGAAGAAMMPPWAATLCAVVLNVGFAVLYLGWMELYAQFDTSHVLVFFTLAHFFSALLTFLVCLIEPFPVVVLATILMPAASLLALCRADRRTKEVAFRQGERQRAGWTISVRPLVLLAAFGFSNAVIRGFLGAQDRVTVLFGVCVAAACVLVAALARKGMIEIKALYQMAVPVLVAGALLVLMGYGWSGVAAALCSNAAFTLFSVFVTVVFCGISYRYGVNAVWMFGITQASLSLGSFAGKAVSALGAPLFADPEVLVATIAVLVVAFVALSMVLVSDRDFTTTWGVASRNEGSGALTVLDEEERTARACARVAQRYGLTRREEEVLVLMMRGYTLARIGEELYVADSTMKTHSRHIYRKVGVGNRNELQEFVAARRG</sequence>
<keyword evidence="4" id="KW-1133">Transmembrane helix</keyword>
<gene>
    <name evidence="6" type="ORF">C2L80_04180</name>
</gene>
<dbReference type="PROSITE" id="PS50043">
    <property type="entry name" value="HTH_LUXR_2"/>
    <property type="match status" value="1"/>
</dbReference>
<evidence type="ECO:0000313" key="7">
    <source>
        <dbReference type="Proteomes" id="UP000236488"/>
    </source>
</evidence>
<feature type="transmembrane region" description="Helical" evidence="4">
    <location>
        <begin position="344"/>
        <end position="364"/>
    </location>
</feature>
<dbReference type="GO" id="GO:0006355">
    <property type="term" value="P:regulation of DNA-templated transcription"/>
    <property type="evidence" value="ECO:0007669"/>
    <property type="project" value="InterPro"/>
</dbReference>
<comment type="caution">
    <text evidence="6">The sequence shown here is derived from an EMBL/GenBank/DDBJ whole genome shotgun (WGS) entry which is preliminary data.</text>
</comment>
<dbReference type="Gene3D" id="1.10.10.10">
    <property type="entry name" value="Winged helix-like DNA-binding domain superfamily/Winged helix DNA-binding domain"/>
    <property type="match status" value="1"/>
</dbReference>
<dbReference type="SMART" id="SM00421">
    <property type="entry name" value="HTH_LUXR"/>
    <property type="match status" value="1"/>
</dbReference>
<dbReference type="SUPFAM" id="SSF46894">
    <property type="entry name" value="C-terminal effector domain of the bipartite response regulators"/>
    <property type="match status" value="1"/>
</dbReference>
<feature type="transmembrane region" description="Helical" evidence="4">
    <location>
        <begin position="197"/>
        <end position="219"/>
    </location>
</feature>
<name>A0A2K2U6R4_9ACTN</name>
<dbReference type="PANTHER" id="PTHR44688:SF16">
    <property type="entry name" value="DNA-BINDING TRANSCRIPTIONAL ACTIVATOR DEVR_DOSR"/>
    <property type="match status" value="1"/>
</dbReference>
<keyword evidence="4" id="KW-0472">Membrane</keyword>
<dbReference type="InterPro" id="IPR036388">
    <property type="entry name" value="WH-like_DNA-bd_sf"/>
</dbReference>
<evidence type="ECO:0000256" key="4">
    <source>
        <dbReference type="SAM" id="Phobius"/>
    </source>
</evidence>
<dbReference type="InterPro" id="IPR000792">
    <property type="entry name" value="Tscrpt_reg_LuxR_C"/>
</dbReference>
<organism evidence="6 7">
    <name type="scientific">Rubneribacter badeniensis</name>
    <dbReference type="NCBI Taxonomy" id="2070688"/>
    <lineage>
        <taxon>Bacteria</taxon>
        <taxon>Bacillati</taxon>
        <taxon>Actinomycetota</taxon>
        <taxon>Coriobacteriia</taxon>
        <taxon>Eggerthellales</taxon>
        <taxon>Eggerthellaceae</taxon>
        <taxon>Rubneribacter</taxon>
    </lineage>
</organism>